<dbReference type="Proteomes" id="UP000077824">
    <property type="component" value="Chromosome"/>
</dbReference>
<sequence length="90" mass="9580">MRKFFLPAVIVLIGAGTAFASHLAKNNSKAIVAGYRIVSLGGGQFSCENADKDCSDVETGPICTWSDGLTSLKQFDTPTMCGETLHEIEP</sequence>
<reference evidence="2 3" key="1">
    <citation type="submission" date="2016-04" db="EMBL/GenBank/DDBJ databases">
        <title>Complete Genome Sequence of Chryseobacterium sp. IHBB 10212.</title>
        <authorList>
            <person name="Pal M."/>
            <person name="Swarnkar M.K."/>
            <person name="Kaushal K."/>
            <person name="Chhibber S."/>
            <person name="Singh A.K."/>
            <person name="Gulati A."/>
        </authorList>
    </citation>
    <scope>NUCLEOTIDE SEQUENCE [LARGE SCALE GENOMIC DNA]</scope>
    <source>
        <strain evidence="2 3">IHBB 10212</strain>
    </source>
</reference>
<evidence type="ECO:0000313" key="2">
    <source>
        <dbReference type="EMBL" id="ANF50316.1"/>
    </source>
</evidence>
<name>A0A172XTS8_9FLAO</name>
<evidence type="ECO:0000313" key="3">
    <source>
        <dbReference type="Proteomes" id="UP000077824"/>
    </source>
</evidence>
<protein>
    <submittedName>
        <fullName evidence="2">Uncharacterized protein</fullName>
    </submittedName>
</protein>
<dbReference type="STRING" id="1685010.A0O34_07215"/>
<organism evidence="2 3">
    <name type="scientific">Chryseobacterium glaciei</name>
    <dbReference type="NCBI Taxonomy" id="1685010"/>
    <lineage>
        <taxon>Bacteria</taxon>
        <taxon>Pseudomonadati</taxon>
        <taxon>Bacteroidota</taxon>
        <taxon>Flavobacteriia</taxon>
        <taxon>Flavobacteriales</taxon>
        <taxon>Weeksellaceae</taxon>
        <taxon>Chryseobacterium group</taxon>
        <taxon>Chryseobacterium</taxon>
    </lineage>
</organism>
<keyword evidence="3" id="KW-1185">Reference proteome</keyword>
<dbReference type="OrthoDB" id="1260025at2"/>
<feature type="chain" id="PRO_5008003756" evidence="1">
    <location>
        <begin position="21"/>
        <end position="90"/>
    </location>
</feature>
<dbReference type="KEGG" id="chh:A0O34_07215"/>
<evidence type="ECO:0000256" key="1">
    <source>
        <dbReference type="SAM" id="SignalP"/>
    </source>
</evidence>
<dbReference type="EMBL" id="CP015199">
    <property type="protein sequence ID" value="ANF50316.1"/>
    <property type="molecule type" value="Genomic_DNA"/>
</dbReference>
<gene>
    <name evidence="2" type="ORF">A0O34_07215</name>
</gene>
<feature type="signal peptide" evidence="1">
    <location>
        <begin position="1"/>
        <end position="20"/>
    </location>
</feature>
<dbReference type="AlphaFoldDB" id="A0A172XTS8"/>
<accession>A0A172XTS8</accession>
<proteinExistence type="predicted"/>
<dbReference type="RefSeq" id="WP_066753099.1">
    <property type="nucleotide sequence ID" value="NZ_CP015199.1"/>
</dbReference>
<keyword evidence="1" id="KW-0732">Signal</keyword>